<feature type="region of interest" description="Disordered" evidence="1">
    <location>
        <begin position="203"/>
        <end position="280"/>
    </location>
</feature>
<dbReference type="InParanoid" id="D8QE16"/>
<feature type="compositionally biased region" description="Basic and acidic residues" evidence="1">
    <location>
        <begin position="265"/>
        <end position="280"/>
    </location>
</feature>
<dbReference type="PANTHER" id="PTHR13464:SF0">
    <property type="entry name" value="SAP30-BINDING PROTEIN"/>
    <property type="match status" value="1"/>
</dbReference>
<accession>D8QE16</accession>
<dbReference type="InterPro" id="IPR012479">
    <property type="entry name" value="SAP30BP"/>
</dbReference>
<dbReference type="OMA" id="HAGIDEQ"/>
<organism evidence="3">
    <name type="scientific">Schizophyllum commune (strain H4-8 / FGSC 9210)</name>
    <name type="common">Split gill fungus</name>
    <dbReference type="NCBI Taxonomy" id="578458"/>
    <lineage>
        <taxon>Eukaryota</taxon>
        <taxon>Fungi</taxon>
        <taxon>Dikarya</taxon>
        <taxon>Basidiomycota</taxon>
        <taxon>Agaricomycotina</taxon>
        <taxon>Agaricomycetes</taxon>
        <taxon>Agaricomycetidae</taxon>
        <taxon>Agaricales</taxon>
        <taxon>Schizophyllaceae</taxon>
        <taxon>Schizophyllum</taxon>
    </lineage>
</organism>
<feature type="compositionally biased region" description="Basic and acidic residues" evidence="1">
    <location>
        <begin position="215"/>
        <end position="228"/>
    </location>
</feature>
<dbReference type="Proteomes" id="UP000007431">
    <property type="component" value="Unassembled WGS sequence"/>
</dbReference>
<keyword evidence="3" id="KW-1185">Reference proteome</keyword>
<evidence type="ECO:0008006" key="4">
    <source>
        <dbReference type="Google" id="ProtNLM"/>
    </source>
</evidence>
<dbReference type="EMBL" id="GL377310">
    <property type="protein sequence ID" value="EFI94084.1"/>
    <property type="molecule type" value="Genomic_DNA"/>
</dbReference>
<dbReference type="HOGENOM" id="CLU_074178_0_0_1"/>
<dbReference type="GO" id="GO:0006355">
    <property type="term" value="P:regulation of DNA-templated transcription"/>
    <property type="evidence" value="ECO:0007669"/>
    <property type="project" value="InterPro"/>
</dbReference>
<evidence type="ECO:0000256" key="1">
    <source>
        <dbReference type="SAM" id="MobiDB-lite"/>
    </source>
</evidence>
<proteinExistence type="predicted"/>
<dbReference type="eggNOG" id="KOG2959">
    <property type="taxonomic scope" value="Eukaryota"/>
</dbReference>
<reference evidence="2 3" key="1">
    <citation type="journal article" date="2010" name="Nat. Biotechnol.">
        <title>Genome sequence of the model mushroom Schizophyllum commune.</title>
        <authorList>
            <person name="Ohm R.A."/>
            <person name="de Jong J.F."/>
            <person name="Lugones L.G."/>
            <person name="Aerts A."/>
            <person name="Kothe E."/>
            <person name="Stajich J.E."/>
            <person name="de Vries R.P."/>
            <person name="Record E."/>
            <person name="Levasseur A."/>
            <person name="Baker S.E."/>
            <person name="Bartholomew K.A."/>
            <person name="Coutinho P.M."/>
            <person name="Erdmann S."/>
            <person name="Fowler T.J."/>
            <person name="Gathman A.C."/>
            <person name="Lombard V."/>
            <person name="Henrissat B."/>
            <person name="Knabe N."/>
            <person name="Kuees U."/>
            <person name="Lilly W.W."/>
            <person name="Lindquist E."/>
            <person name="Lucas S."/>
            <person name="Magnuson J.K."/>
            <person name="Piumi F."/>
            <person name="Raudaskoski M."/>
            <person name="Salamov A."/>
            <person name="Schmutz J."/>
            <person name="Schwarze F.W.M.R."/>
            <person name="vanKuyk P.A."/>
            <person name="Horton J.S."/>
            <person name="Grigoriev I.V."/>
            <person name="Woesten H.A.B."/>
        </authorList>
    </citation>
    <scope>NUCLEOTIDE SEQUENCE [LARGE SCALE GENOMIC DNA]</scope>
    <source>
        <strain evidence="3">H4-8 / FGSC 9210</strain>
    </source>
</reference>
<dbReference type="AlphaFoldDB" id="D8QE16"/>
<protein>
    <recommendedName>
        <fullName evidence="4">HCNGP-domain-containing protein</fullName>
    </recommendedName>
</protein>
<dbReference type="PANTHER" id="PTHR13464">
    <property type="entry name" value="TRANSCRIPTIONAL REGULATOR PROTEIN HCNGP"/>
    <property type="match status" value="1"/>
</dbReference>
<dbReference type="Pfam" id="PF07818">
    <property type="entry name" value="HCNGP"/>
    <property type="match status" value="1"/>
</dbReference>
<dbReference type="VEuPathDB" id="FungiDB:SCHCODRAFT_02551309"/>
<feature type="region of interest" description="Disordered" evidence="1">
    <location>
        <begin position="1"/>
        <end position="131"/>
    </location>
</feature>
<name>D8QE16_SCHCM</name>
<evidence type="ECO:0000313" key="2">
    <source>
        <dbReference type="EMBL" id="EFI94084.1"/>
    </source>
</evidence>
<dbReference type="STRING" id="578458.D8QE16"/>
<feature type="compositionally biased region" description="Polar residues" evidence="1">
    <location>
        <begin position="77"/>
        <end position="98"/>
    </location>
</feature>
<dbReference type="GO" id="GO:0005634">
    <property type="term" value="C:nucleus"/>
    <property type="evidence" value="ECO:0007669"/>
    <property type="project" value="TreeGrafter"/>
</dbReference>
<sequence length="280" mass="30984">MLGLSAYDDDTASDSEQPSSSKLNDKPSKSGAHTSPEARRKTTQVIIRKPAKPKNHNLRRDPADEIIADPNPPAAQKSATPEQAAGPSQASGETQPTDELTRIRELLQPPPIPGVADWGIPPASSDPCDPALESKLAQFHALKRDPQNPRHFNDSLMSNRSFRNPHLYAKLVEFVDVDERATNFPRDIWDPYDLQPECTCNPHANFASSSPAEVQKARQEKAEKEPAGKRSAINFTNAKSSSSSSSTKPEKKDTGSYNPYLHAYKSHDRQRQDKAKKGRW</sequence>
<evidence type="ECO:0000313" key="3">
    <source>
        <dbReference type="Proteomes" id="UP000007431"/>
    </source>
</evidence>
<gene>
    <name evidence="2" type="ORF">SCHCODRAFT_237056</name>
</gene>